<dbReference type="PROSITE" id="PS50303">
    <property type="entry name" value="PUM_HD"/>
    <property type="match status" value="1"/>
</dbReference>
<evidence type="ECO:0000313" key="7">
    <source>
        <dbReference type="EMBL" id="KHN21836.1"/>
    </source>
</evidence>
<dbReference type="InterPro" id="IPR033712">
    <property type="entry name" value="Pumilio_RNA-bd"/>
</dbReference>
<feature type="repeat" description="Pumilio" evidence="5">
    <location>
        <begin position="453"/>
        <end position="488"/>
    </location>
</feature>
<keyword evidence="2" id="KW-0810">Translation regulation</keyword>
<dbReference type="Gene3D" id="1.25.10.10">
    <property type="entry name" value="Leucine-rich Repeat Variant"/>
    <property type="match status" value="1"/>
</dbReference>
<evidence type="ECO:0000256" key="3">
    <source>
        <dbReference type="ARBA" id="ARBA00022884"/>
    </source>
</evidence>
<evidence type="ECO:0000256" key="2">
    <source>
        <dbReference type="ARBA" id="ARBA00022845"/>
    </source>
</evidence>
<feature type="repeat" description="Pumilio" evidence="5">
    <location>
        <begin position="377"/>
        <end position="416"/>
    </location>
</feature>
<gene>
    <name evidence="8" type="ORF">D0Y65_039002</name>
    <name evidence="7" type="ORF">glysoja_033695</name>
</gene>
<feature type="repeat" description="Pumilio" evidence="5">
    <location>
        <begin position="417"/>
        <end position="452"/>
    </location>
</feature>
<dbReference type="SUPFAM" id="SSF48371">
    <property type="entry name" value="ARM repeat"/>
    <property type="match status" value="1"/>
</dbReference>
<dbReference type="InterPro" id="IPR016024">
    <property type="entry name" value="ARM-type_fold"/>
</dbReference>
<dbReference type="CDD" id="cd07920">
    <property type="entry name" value="Pumilio"/>
    <property type="match status" value="1"/>
</dbReference>
<dbReference type="GO" id="GO:0006417">
    <property type="term" value="P:regulation of translation"/>
    <property type="evidence" value="ECO:0007669"/>
    <property type="project" value="UniProtKB-KW"/>
</dbReference>
<protein>
    <submittedName>
        <fullName evidence="7 8">Putative pumilio-like 7, chloroplastic</fullName>
    </submittedName>
</protein>
<dbReference type="Pfam" id="PF00806">
    <property type="entry name" value="PUF"/>
    <property type="match status" value="1"/>
</dbReference>
<evidence type="ECO:0000259" key="6">
    <source>
        <dbReference type="PROSITE" id="PS50303"/>
    </source>
</evidence>
<dbReference type="SMART" id="SM00025">
    <property type="entry name" value="Pumilio"/>
    <property type="match status" value="8"/>
</dbReference>
<dbReference type="InterPro" id="IPR001313">
    <property type="entry name" value="Pumilio_RNA-bd_rpt"/>
</dbReference>
<dbReference type="InterPro" id="IPR011989">
    <property type="entry name" value="ARM-like"/>
</dbReference>
<dbReference type="PANTHER" id="PTHR12537:SF138">
    <property type="entry name" value="PUMILIO HOMOLOG 7, CHLOROPLASTIC-RELATED"/>
    <property type="match status" value="1"/>
</dbReference>
<keyword evidence="9" id="KW-1185">Reference proteome</keyword>
<dbReference type="PANTHER" id="PTHR12537">
    <property type="entry name" value="RNA BINDING PROTEIN PUMILIO-RELATED"/>
    <property type="match status" value="1"/>
</dbReference>
<dbReference type="InterPro" id="IPR033133">
    <property type="entry name" value="PUM-HD"/>
</dbReference>
<proteinExistence type="predicted"/>
<accession>A0A0B2QK96</accession>
<evidence type="ECO:0000256" key="5">
    <source>
        <dbReference type="PROSITE-ProRule" id="PRU00317"/>
    </source>
</evidence>
<dbReference type="Proteomes" id="UP000053555">
    <property type="component" value="Unassembled WGS sequence"/>
</dbReference>
<sequence length="622" mass="69591">MRNEELGTWLNGFSNNNSILHRGHVTSPPQPQPSSSVFSMIHDDGVDIDAMLCSDFARMSVFHELGNVGAKTRGYGANVMDSSYPHAFLNSHSPCSFDAHAHVHEEMGTPLPTWGVSVPSDVKGHTFGPPMESSSHTQRSNTCYGHVPLQNPFHATRPFVVDCDVKKPIVFSQSQTMMQPKIAMNVNTPSSHCFPAAKERGTTSVAVTTNGDFSHSRGNPLGFQFDGGFVLQEKNVKCYAGRGCHSLWGCKESLPLLVQQAVGEELPQLIPPRVAPTRHEKNGILASDVSLSLRPLLYNFSPLSKFHGYIYYLAKHQNGCRFLQRMIDEGTSEHVLIVFNGVIDDVVELMVDPFGNYLVQKLLDVGGDDERLQVVSMLTKEPGQLIKTSLNIHGTRVVQKLITTVDSRKQIAMLMSAIQSGFLALIKDLNGNHVIQRCLQYFSCKDNEFIFYAATKFCVEIATHQHGCCVLQRCIDYSTGKYQDKLVKEICRHGLLLAQDPFGNYVVQYIIEMENPTASFKLHSQFKGNYTNLSMQKYSSHVVEKCLVHLAEIKSRIVQELLSFPHFEQLLQDLYGNYVVQRALGVTKGFLHASLAEAVRPYKMLRTSPYCKRVFSRNLLNK</sequence>
<dbReference type="AlphaFoldDB" id="A0A0B2QK96"/>
<reference evidence="7" key="1">
    <citation type="submission" date="2014-07" db="EMBL/GenBank/DDBJ databases">
        <title>Identification of a novel salt tolerance gene in wild soybean by whole-genome sequencing.</title>
        <authorList>
            <person name="Lam H.-M."/>
            <person name="Qi X."/>
            <person name="Li M.-W."/>
            <person name="Liu X."/>
            <person name="Xie M."/>
            <person name="Ni M."/>
            <person name="Xu X."/>
        </authorList>
    </citation>
    <scope>NUCLEOTIDE SEQUENCE [LARGE SCALE GENOMIC DNA]</scope>
    <source>
        <tissue evidence="7">Root</tissue>
    </source>
</reference>
<dbReference type="Proteomes" id="UP000289340">
    <property type="component" value="Chromosome 14"/>
</dbReference>
<dbReference type="FunFam" id="1.25.10.10:FF:000237">
    <property type="entry name" value="Pumilio homolog 9"/>
    <property type="match status" value="1"/>
</dbReference>
<evidence type="ECO:0000256" key="4">
    <source>
        <dbReference type="ARBA" id="ARBA00058490"/>
    </source>
</evidence>
<feature type="repeat" description="Pumilio" evidence="5">
    <location>
        <begin position="560"/>
        <end position="597"/>
    </location>
</feature>
<dbReference type="GO" id="GO:0005737">
    <property type="term" value="C:cytoplasm"/>
    <property type="evidence" value="ECO:0007669"/>
    <property type="project" value="TreeGrafter"/>
</dbReference>
<dbReference type="EMBL" id="QZWG01000014">
    <property type="protein sequence ID" value="RZB69472.1"/>
    <property type="molecule type" value="Genomic_DNA"/>
</dbReference>
<feature type="repeat" description="Pumilio" evidence="5">
    <location>
        <begin position="489"/>
        <end position="524"/>
    </location>
</feature>
<keyword evidence="3" id="KW-0694">RNA-binding</keyword>
<feature type="domain" description="PUM-HD" evidence="6">
    <location>
        <begin position="280"/>
        <end position="622"/>
    </location>
</feature>
<evidence type="ECO:0000313" key="9">
    <source>
        <dbReference type="Proteomes" id="UP000289340"/>
    </source>
</evidence>
<name>A0A0B2QK96_GLYSO</name>
<evidence type="ECO:0000313" key="8">
    <source>
        <dbReference type="EMBL" id="RZB69472.1"/>
    </source>
</evidence>
<organism evidence="7">
    <name type="scientific">Glycine soja</name>
    <name type="common">Wild soybean</name>
    <dbReference type="NCBI Taxonomy" id="3848"/>
    <lineage>
        <taxon>Eukaryota</taxon>
        <taxon>Viridiplantae</taxon>
        <taxon>Streptophyta</taxon>
        <taxon>Embryophyta</taxon>
        <taxon>Tracheophyta</taxon>
        <taxon>Spermatophyta</taxon>
        <taxon>Magnoliopsida</taxon>
        <taxon>eudicotyledons</taxon>
        <taxon>Gunneridae</taxon>
        <taxon>Pentapetalae</taxon>
        <taxon>rosids</taxon>
        <taxon>fabids</taxon>
        <taxon>Fabales</taxon>
        <taxon>Fabaceae</taxon>
        <taxon>Papilionoideae</taxon>
        <taxon>50 kb inversion clade</taxon>
        <taxon>NPAAA clade</taxon>
        <taxon>indigoferoid/millettioid clade</taxon>
        <taxon>Phaseoleae</taxon>
        <taxon>Glycine</taxon>
        <taxon>Glycine subgen. Soja</taxon>
    </lineage>
</organism>
<dbReference type="EMBL" id="KN657558">
    <property type="protein sequence ID" value="KHN21836.1"/>
    <property type="molecule type" value="Genomic_DNA"/>
</dbReference>
<feature type="repeat" description="Pumilio" evidence="5">
    <location>
        <begin position="341"/>
        <end position="376"/>
    </location>
</feature>
<evidence type="ECO:0000256" key="1">
    <source>
        <dbReference type="ARBA" id="ARBA00022737"/>
    </source>
</evidence>
<dbReference type="PROSITE" id="PS50302">
    <property type="entry name" value="PUM"/>
    <property type="match status" value="7"/>
</dbReference>
<feature type="repeat" description="Pumilio" evidence="5">
    <location>
        <begin position="305"/>
        <end position="340"/>
    </location>
</feature>
<dbReference type="GO" id="GO:0003729">
    <property type="term" value="F:mRNA binding"/>
    <property type="evidence" value="ECO:0007669"/>
    <property type="project" value="TreeGrafter"/>
</dbReference>
<dbReference type="Pfam" id="PF22493">
    <property type="entry name" value="PUF_NOP9"/>
    <property type="match status" value="1"/>
</dbReference>
<reference evidence="8 9" key="2">
    <citation type="submission" date="2018-09" db="EMBL/GenBank/DDBJ databases">
        <title>A high-quality reference genome of wild soybean provides a powerful tool to mine soybean genomes.</title>
        <authorList>
            <person name="Xie M."/>
            <person name="Chung C.Y.L."/>
            <person name="Li M.-W."/>
            <person name="Wong F.-L."/>
            <person name="Chan T.-F."/>
            <person name="Lam H.-M."/>
        </authorList>
    </citation>
    <scope>NUCLEOTIDE SEQUENCE [LARGE SCALE GENOMIC DNA]</scope>
    <source>
        <strain evidence="9">cv. W05</strain>
        <tissue evidence="8">Hypocotyl of etiolated seedlings</tissue>
    </source>
</reference>
<dbReference type="Gramene" id="XM_028342857.1">
    <property type="protein sequence ID" value="XP_028198658.1"/>
    <property type="gene ID" value="LOC114383233"/>
</dbReference>
<comment type="function">
    <text evidence="4">Sequence-specific RNA-binding protein that regulates translation and mRNA stability by binding the 3'-UTR of target mRNAs.</text>
</comment>
<keyword evidence="1" id="KW-0677">Repeat</keyword>